<evidence type="ECO:0000313" key="3">
    <source>
        <dbReference type="Proteomes" id="UP000663829"/>
    </source>
</evidence>
<dbReference type="Proteomes" id="UP000663829">
    <property type="component" value="Unassembled WGS sequence"/>
</dbReference>
<dbReference type="AlphaFoldDB" id="A0A814ZKC5"/>
<protein>
    <submittedName>
        <fullName evidence="1">Uncharacterized protein</fullName>
    </submittedName>
</protein>
<dbReference type="Proteomes" id="UP000681722">
    <property type="component" value="Unassembled WGS sequence"/>
</dbReference>
<evidence type="ECO:0000313" key="2">
    <source>
        <dbReference type="EMBL" id="CAF4009831.1"/>
    </source>
</evidence>
<dbReference type="EMBL" id="CAJOBC010011881">
    <property type="protein sequence ID" value="CAF4009831.1"/>
    <property type="molecule type" value="Genomic_DNA"/>
</dbReference>
<organism evidence="1 3">
    <name type="scientific">Didymodactylos carnosus</name>
    <dbReference type="NCBI Taxonomy" id="1234261"/>
    <lineage>
        <taxon>Eukaryota</taxon>
        <taxon>Metazoa</taxon>
        <taxon>Spiralia</taxon>
        <taxon>Gnathifera</taxon>
        <taxon>Rotifera</taxon>
        <taxon>Eurotatoria</taxon>
        <taxon>Bdelloidea</taxon>
        <taxon>Philodinida</taxon>
        <taxon>Philodinidae</taxon>
        <taxon>Didymodactylos</taxon>
    </lineage>
</organism>
<sequence length="140" mass="15715">MEEMFKRLSSTIFDALSSAIQQVTSAIMSATKAIARTYDGASTFTCAPPMPVQPPITTLNPSNKNILFDITPTTMVNKPRFHQILHQQRKYNDKQRLILNHPVQQQLTTGPVPKGEQVKTTNENICSSFYSAPRTAEIEY</sequence>
<reference evidence="1" key="1">
    <citation type="submission" date="2021-02" db="EMBL/GenBank/DDBJ databases">
        <authorList>
            <person name="Nowell W R."/>
        </authorList>
    </citation>
    <scope>NUCLEOTIDE SEQUENCE</scope>
</reference>
<accession>A0A814ZKC5</accession>
<proteinExistence type="predicted"/>
<name>A0A814ZKC5_9BILA</name>
<evidence type="ECO:0000313" key="1">
    <source>
        <dbReference type="EMBL" id="CAF1244751.1"/>
    </source>
</evidence>
<dbReference type="EMBL" id="CAJNOQ010010167">
    <property type="protein sequence ID" value="CAF1244751.1"/>
    <property type="molecule type" value="Genomic_DNA"/>
</dbReference>
<gene>
    <name evidence="1" type="ORF">GPM918_LOCUS25835</name>
    <name evidence="2" type="ORF">SRO942_LOCUS25888</name>
</gene>
<keyword evidence="3" id="KW-1185">Reference proteome</keyword>
<comment type="caution">
    <text evidence="1">The sequence shown here is derived from an EMBL/GenBank/DDBJ whole genome shotgun (WGS) entry which is preliminary data.</text>
</comment>